<dbReference type="OrthoDB" id="5295248at2"/>
<evidence type="ECO:0000313" key="1">
    <source>
        <dbReference type="EMBL" id="GAV20066.1"/>
    </source>
</evidence>
<dbReference type="EMBL" id="BDFD01000007">
    <property type="protein sequence ID" value="GAV20066.1"/>
    <property type="molecule type" value="Genomic_DNA"/>
</dbReference>
<evidence type="ECO:0000313" key="2">
    <source>
        <dbReference type="Proteomes" id="UP000231632"/>
    </source>
</evidence>
<comment type="caution">
    <text evidence="1">The sequence shown here is derived from an EMBL/GenBank/DDBJ whole genome shotgun (WGS) entry which is preliminary data.</text>
</comment>
<organism evidence="1 2">
    <name type="scientific">Mariprofundus micogutta</name>
    <dbReference type="NCBI Taxonomy" id="1921010"/>
    <lineage>
        <taxon>Bacteria</taxon>
        <taxon>Pseudomonadati</taxon>
        <taxon>Pseudomonadota</taxon>
        <taxon>Candidatius Mariprofundia</taxon>
        <taxon>Mariprofundales</taxon>
        <taxon>Mariprofundaceae</taxon>
        <taxon>Mariprofundus</taxon>
    </lineage>
</organism>
<keyword evidence="2" id="KW-1185">Reference proteome</keyword>
<protein>
    <submittedName>
        <fullName evidence="1">Uncharacterized protein</fullName>
    </submittedName>
</protein>
<accession>A0A1L8CMD4</accession>
<dbReference type="PROSITE" id="PS51257">
    <property type="entry name" value="PROKAR_LIPOPROTEIN"/>
    <property type="match status" value="1"/>
</dbReference>
<proteinExistence type="predicted"/>
<reference evidence="1 2" key="1">
    <citation type="journal article" date="2017" name="Arch. Microbiol.">
        <title>Mariprofundus micogutta sp. nov., a novel iron-oxidizing zetaproteobacterium isolated from a deep-sea hydrothermal field at the Bayonnaise knoll of the Izu-Ogasawara arc, and a description of Mariprofundales ord. nov. and Zetaproteobacteria classis nov.</title>
        <authorList>
            <person name="Makita H."/>
            <person name="Tanaka E."/>
            <person name="Mitsunobu S."/>
            <person name="Miyazaki M."/>
            <person name="Nunoura T."/>
            <person name="Uematsu K."/>
            <person name="Takaki Y."/>
            <person name="Nishi S."/>
            <person name="Shimamura S."/>
            <person name="Takai K."/>
        </authorList>
    </citation>
    <scope>NUCLEOTIDE SEQUENCE [LARGE SCALE GENOMIC DNA]</scope>
    <source>
        <strain evidence="1 2">ET2</strain>
    </source>
</reference>
<dbReference type="STRING" id="1921010.MMIC_P1028"/>
<name>A0A1L8CMD4_9PROT</name>
<sequence length="237" mass="26123">MNHIARYFLISSLLFLLSACSGMPKLFWDTQEGQNDGPVYAKGAASYDGAGDKPRAPLEVPPELRAELEIPETDQVEMAPNSVPVPVQYRKAVAGKAVSLEARQYNIESMNLFSAAADAMTALSMPVNSVDSPSGILTTDWIRKQVGTNSMLNLESLLGGAGKPKAYRHRFVLRIFKTDGDIAPQSRLEVRMISQVFLNNHWVNKQFSNKPRAELFAAVENQLALMQQTPASERSPE</sequence>
<dbReference type="RefSeq" id="WP_072659391.1">
    <property type="nucleotide sequence ID" value="NZ_BDFD01000007.1"/>
</dbReference>
<dbReference type="AlphaFoldDB" id="A0A1L8CMD4"/>
<gene>
    <name evidence="1" type="ORF">MMIC_P1028</name>
</gene>
<dbReference type="Proteomes" id="UP000231632">
    <property type="component" value="Unassembled WGS sequence"/>
</dbReference>